<feature type="signal peptide" evidence="1">
    <location>
        <begin position="1"/>
        <end position="21"/>
    </location>
</feature>
<dbReference type="OrthoDB" id="1376285at2"/>
<keyword evidence="1" id="KW-0732">Signal</keyword>
<dbReference type="AlphaFoldDB" id="A0A4Q8QFT8"/>
<evidence type="ECO:0000313" key="3">
    <source>
        <dbReference type="Proteomes" id="UP000291981"/>
    </source>
</evidence>
<organism evidence="2 3">
    <name type="scientific">Flagellimonas allohymeniacidonis</name>
    <dbReference type="NCBI Taxonomy" id="2517819"/>
    <lineage>
        <taxon>Bacteria</taxon>
        <taxon>Pseudomonadati</taxon>
        <taxon>Bacteroidota</taxon>
        <taxon>Flavobacteriia</taxon>
        <taxon>Flavobacteriales</taxon>
        <taxon>Flavobacteriaceae</taxon>
        <taxon>Flagellimonas</taxon>
    </lineage>
</organism>
<sequence>MRKLSIASILAATLVSSSAMANPPKKDKTLTRQIHELLADNSICAKNQDLTATVLFTLNEEQRIEVLVVQTDFVEVKRFLTRSLNNKKVVIPDFKEGRQFTVDIRIVPRQGN</sequence>
<evidence type="ECO:0008006" key="4">
    <source>
        <dbReference type="Google" id="ProtNLM"/>
    </source>
</evidence>
<proteinExistence type="predicted"/>
<evidence type="ECO:0000313" key="2">
    <source>
        <dbReference type="EMBL" id="TAI49402.1"/>
    </source>
</evidence>
<name>A0A4Q8QFT8_9FLAO</name>
<keyword evidence="3" id="KW-1185">Reference proteome</keyword>
<reference evidence="2 3" key="1">
    <citation type="submission" date="2019-02" db="EMBL/GenBank/DDBJ databases">
        <title>Draft genome sequence of Muricauda sp. 176CP4-71.</title>
        <authorList>
            <person name="Park J.-S."/>
        </authorList>
    </citation>
    <scope>NUCLEOTIDE SEQUENCE [LARGE SCALE GENOMIC DNA]</scope>
    <source>
        <strain evidence="2 3">176CP4-71</strain>
    </source>
</reference>
<dbReference type="Proteomes" id="UP000291981">
    <property type="component" value="Unassembled WGS sequence"/>
</dbReference>
<comment type="caution">
    <text evidence="2">The sequence shown here is derived from an EMBL/GenBank/DDBJ whole genome shotgun (WGS) entry which is preliminary data.</text>
</comment>
<gene>
    <name evidence="2" type="ORF">EW142_06280</name>
</gene>
<evidence type="ECO:0000256" key="1">
    <source>
        <dbReference type="SAM" id="SignalP"/>
    </source>
</evidence>
<dbReference type="EMBL" id="SGIU01000001">
    <property type="protein sequence ID" value="TAI49402.1"/>
    <property type="molecule type" value="Genomic_DNA"/>
</dbReference>
<accession>A0A4Q8QFT8</accession>
<feature type="chain" id="PRO_5020865561" description="TonB C-terminal domain-containing protein" evidence="1">
    <location>
        <begin position="22"/>
        <end position="112"/>
    </location>
</feature>
<protein>
    <recommendedName>
        <fullName evidence="4">TonB C-terminal domain-containing protein</fullName>
    </recommendedName>
</protein>
<dbReference type="RefSeq" id="WP_130611223.1">
    <property type="nucleotide sequence ID" value="NZ_SGIU01000001.1"/>
</dbReference>